<protein>
    <submittedName>
        <fullName evidence="2">Uncharacterized protein</fullName>
    </submittedName>
</protein>
<accession>A0A409YXQ0</accession>
<sequence length="216" mass="23145">MLASRLLSTLSIVIAGALSVSAAPVDLYSRAVQDHQIHTGAVFRADPVNFEPQHPGNSAHGGGTRHPVVALGPADHHGYVPVVSVSHNHPEHMSHNVQPASHYDHHTAKKFQHGSGMAIGNPVHVHKDDLHAVGHNSHLPQSLHHHDAEALAHDVYKHHYSHAVVPEIAGHAAAFHAHHEQQHRDTTHAQGHNAWNIYRGAHAAASAARGRGGHSG</sequence>
<evidence type="ECO:0000313" key="3">
    <source>
        <dbReference type="Proteomes" id="UP000284706"/>
    </source>
</evidence>
<evidence type="ECO:0000313" key="2">
    <source>
        <dbReference type="EMBL" id="PPR07782.1"/>
    </source>
</evidence>
<comment type="caution">
    <text evidence="2">The sequence shown here is derived from an EMBL/GenBank/DDBJ whole genome shotgun (WGS) entry which is preliminary data.</text>
</comment>
<name>A0A409YXQ0_9AGAR</name>
<keyword evidence="3" id="KW-1185">Reference proteome</keyword>
<dbReference type="InParanoid" id="A0A409YXQ0"/>
<reference evidence="2 3" key="1">
    <citation type="journal article" date="2018" name="Evol. Lett.">
        <title>Horizontal gene cluster transfer increased hallucinogenic mushroom diversity.</title>
        <authorList>
            <person name="Reynolds H.T."/>
            <person name="Vijayakumar V."/>
            <person name="Gluck-Thaler E."/>
            <person name="Korotkin H.B."/>
            <person name="Matheny P.B."/>
            <person name="Slot J.C."/>
        </authorList>
    </citation>
    <scope>NUCLEOTIDE SEQUENCE [LARGE SCALE GENOMIC DNA]</scope>
    <source>
        <strain evidence="2 3">SRW20</strain>
    </source>
</reference>
<gene>
    <name evidence="2" type="ORF">CVT26_014967</name>
</gene>
<feature type="chain" id="PRO_5019250999" evidence="1">
    <location>
        <begin position="23"/>
        <end position="216"/>
    </location>
</feature>
<dbReference type="AlphaFoldDB" id="A0A409YXQ0"/>
<proteinExistence type="predicted"/>
<keyword evidence="1" id="KW-0732">Signal</keyword>
<dbReference type="OrthoDB" id="3095139at2759"/>
<feature type="signal peptide" evidence="1">
    <location>
        <begin position="1"/>
        <end position="22"/>
    </location>
</feature>
<organism evidence="2 3">
    <name type="scientific">Gymnopilus dilepis</name>
    <dbReference type="NCBI Taxonomy" id="231916"/>
    <lineage>
        <taxon>Eukaryota</taxon>
        <taxon>Fungi</taxon>
        <taxon>Dikarya</taxon>
        <taxon>Basidiomycota</taxon>
        <taxon>Agaricomycotina</taxon>
        <taxon>Agaricomycetes</taxon>
        <taxon>Agaricomycetidae</taxon>
        <taxon>Agaricales</taxon>
        <taxon>Agaricineae</taxon>
        <taxon>Hymenogastraceae</taxon>
        <taxon>Gymnopilus</taxon>
    </lineage>
</organism>
<dbReference type="Proteomes" id="UP000284706">
    <property type="component" value="Unassembled WGS sequence"/>
</dbReference>
<dbReference type="EMBL" id="NHYE01000001">
    <property type="protein sequence ID" value="PPR07782.1"/>
    <property type="molecule type" value="Genomic_DNA"/>
</dbReference>
<evidence type="ECO:0000256" key="1">
    <source>
        <dbReference type="SAM" id="SignalP"/>
    </source>
</evidence>